<dbReference type="Gene3D" id="1.20.1260.60">
    <property type="entry name" value="Vacuolar protein sorting-associated protein Ist1"/>
    <property type="match status" value="1"/>
</dbReference>
<evidence type="ECO:0000313" key="2">
    <source>
        <dbReference type="Proteomes" id="UP000813463"/>
    </source>
</evidence>
<dbReference type="AlphaFoldDB" id="A0A9R0ID77"/>
<dbReference type="RefSeq" id="XP_021847154.2">
    <property type="nucleotide sequence ID" value="XM_021991462.2"/>
</dbReference>
<dbReference type="GeneID" id="110786883"/>
<dbReference type="Pfam" id="PF03398">
    <property type="entry name" value="Ist1"/>
    <property type="match status" value="1"/>
</dbReference>
<reference evidence="2" key="1">
    <citation type="journal article" date="2021" name="Nat. Commun.">
        <title>Genomic analyses provide insights into spinach domestication and the genetic basis of agronomic traits.</title>
        <authorList>
            <person name="Cai X."/>
            <person name="Sun X."/>
            <person name="Xu C."/>
            <person name="Sun H."/>
            <person name="Wang X."/>
            <person name="Ge C."/>
            <person name="Zhang Z."/>
            <person name="Wang Q."/>
            <person name="Fei Z."/>
            <person name="Jiao C."/>
            <person name="Wang Q."/>
        </authorList>
    </citation>
    <scope>NUCLEOTIDE SEQUENCE [LARGE SCALE GENOMIC DNA]</scope>
    <source>
        <strain evidence="2">cv. Varoflay</strain>
    </source>
</reference>
<dbReference type="PANTHER" id="PTHR12161">
    <property type="entry name" value="IST1 FAMILY MEMBER"/>
    <property type="match status" value="1"/>
</dbReference>
<protein>
    <submittedName>
        <fullName evidence="3">Uncharacterized protein</fullName>
    </submittedName>
</protein>
<reference evidence="3" key="2">
    <citation type="submission" date="2025-08" db="UniProtKB">
        <authorList>
            <consortium name="RefSeq"/>
        </authorList>
    </citation>
    <scope>IDENTIFICATION</scope>
    <source>
        <tissue evidence="3">Leaf</tissue>
    </source>
</reference>
<evidence type="ECO:0000313" key="3">
    <source>
        <dbReference type="RefSeq" id="XP_021847154.2"/>
    </source>
</evidence>
<accession>A0A9R0ID77</accession>
<organism evidence="2 3">
    <name type="scientific">Spinacia oleracea</name>
    <name type="common">Spinach</name>
    <dbReference type="NCBI Taxonomy" id="3562"/>
    <lineage>
        <taxon>Eukaryota</taxon>
        <taxon>Viridiplantae</taxon>
        <taxon>Streptophyta</taxon>
        <taxon>Embryophyta</taxon>
        <taxon>Tracheophyta</taxon>
        <taxon>Spermatophyta</taxon>
        <taxon>Magnoliopsida</taxon>
        <taxon>eudicotyledons</taxon>
        <taxon>Gunneridae</taxon>
        <taxon>Pentapetalae</taxon>
        <taxon>Caryophyllales</taxon>
        <taxon>Chenopodiaceae</taxon>
        <taxon>Chenopodioideae</taxon>
        <taxon>Anserineae</taxon>
        <taxon>Spinacia</taxon>
    </lineage>
</organism>
<gene>
    <name evidence="3" type="primary">LOC110786883</name>
</gene>
<dbReference type="Proteomes" id="UP000813463">
    <property type="component" value="Chromosome 1"/>
</dbReference>
<comment type="similarity">
    <text evidence="1">Belongs to the IST1 family.</text>
</comment>
<sequence>MHPKFNQTKMGKTLDILLGRKSSKLSSLAEHAITRNSYHKNRQQALFSFSYSDIVQLLNLSHHEQALLRVEHVIKSKNMLDAFDLIESYCQLLKQNTSLIEKTKECPEELKEAIGSLIYASTRFGDFPELQHIRDFFTSKFGHQFVSQAIESPRDFGVNDKIIQQLSRRKPRLETRISFLREIASNNGTTLYLRTDVQQR</sequence>
<evidence type="ECO:0000256" key="1">
    <source>
        <dbReference type="ARBA" id="ARBA00005536"/>
    </source>
</evidence>
<keyword evidence="2" id="KW-1185">Reference proteome</keyword>
<dbReference type="GO" id="GO:0008104">
    <property type="term" value="P:intracellular protein localization"/>
    <property type="evidence" value="ECO:0000318"/>
    <property type="project" value="GO_Central"/>
</dbReference>
<dbReference type="InterPro" id="IPR042277">
    <property type="entry name" value="IST1-like"/>
</dbReference>
<name>A0A9R0ID77_SPIOL</name>
<dbReference type="GO" id="GO:0015031">
    <property type="term" value="P:protein transport"/>
    <property type="evidence" value="ECO:0007669"/>
    <property type="project" value="InterPro"/>
</dbReference>
<dbReference type="PANTHER" id="PTHR12161:SF65">
    <property type="entry name" value="IST1-LIKE PROTEIN"/>
    <property type="match status" value="1"/>
</dbReference>
<dbReference type="KEGG" id="soe:110786883"/>
<dbReference type="InterPro" id="IPR005061">
    <property type="entry name" value="Ist1"/>
</dbReference>
<proteinExistence type="inferred from homology"/>